<dbReference type="Proteomes" id="UP000001312">
    <property type="component" value="Unassembled WGS sequence"/>
</dbReference>
<evidence type="ECO:0000313" key="2">
    <source>
        <dbReference type="Proteomes" id="UP000001312"/>
    </source>
</evidence>
<name>A7EE07_SCLS1</name>
<dbReference type="HOGENOM" id="CLU_2924084_0_0_1"/>
<organism evidence="1 2">
    <name type="scientific">Sclerotinia sclerotiorum (strain ATCC 18683 / 1980 / Ss-1)</name>
    <name type="common">White mold</name>
    <name type="synonym">Whetzelinia sclerotiorum</name>
    <dbReference type="NCBI Taxonomy" id="665079"/>
    <lineage>
        <taxon>Eukaryota</taxon>
        <taxon>Fungi</taxon>
        <taxon>Dikarya</taxon>
        <taxon>Ascomycota</taxon>
        <taxon>Pezizomycotina</taxon>
        <taxon>Leotiomycetes</taxon>
        <taxon>Helotiales</taxon>
        <taxon>Sclerotiniaceae</taxon>
        <taxon>Sclerotinia</taxon>
    </lineage>
</organism>
<accession>A7EE07</accession>
<protein>
    <submittedName>
        <fullName evidence="1">Uncharacterized protein</fullName>
    </submittedName>
</protein>
<dbReference type="RefSeq" id="XP_001595458.1">
    <property type="nucleotide sequence ID" value="XM_001595408.1"/>
</dbReference>
<sequence length="61" mass="6280">MGLSIGNGFGIWSGFGNGNGVGVGVGIRIGEDILYGWFDDGCDGGCMICLDLYLVDVDSAM</sequence>
<dbReference type="KEGG" id="ssl:SS1G_03547"/>
<dbReference type="InParanoid" id="A7EE07"/>
<reference evidence="2" key="1">
    <citation type="journal article" date="2011" name="PLoS Genet.">
        <title>Genomic analysis of the necrotrophic fungal pathogens Sclerotinia sclerotiorum and Botrytis cinerea.</title>
        <authorList>
            <person name="Amselem J."/>
            <person name="Cuomo C.A."/>
            <person name="van Kan J.A."/>
            <person name="Viaud M."/>
            <person name="Benito E.P."/>
            <person name="Couloux A."/>
            <person name="Coutinho P.M."/>
            <person name="de Vries R.P."/>
            <person name="Dyer P.S."/>
            <person name="Fillinger S."/>
            <person name="Fournier E."/>
            <person name="Gout L."/>
            <person name="Hahn M."/>
            <person name="Kohn L."/>
            <person name="Lapalu N."/>
            <person name="Plummer K.M."/>
            <person name="Pradier J.M."/>
            <person name="Quevillon E."/>
            <person name="Sharon A."/>
            <person name="Simon A."/>
            <person name="ten Have A."/>
            <person name="Tudzynski B."/>
            <person name="Tudzynski P."/>
            <person name="Wincker P."/>
            <person name="Andrew M."/>
            <person name="Anthouard V."/>
            <person name="Beever R.E."/>
            <person name="Beffa R."/>
            <person name="Benoit I."/>
            <person name="Bouzid O."/>
            <person name="Brault B."/>
            <person name="Chen Z."/>
            <person name="Choquer M."/>
            <person name="Collemare J."/>
            <person name="Cotton P."/>
            <person name="Danchin E.G."/>
            <person name="Da Silva C."/>
            <person name="Gautier A."/>
            <person name="Giraud C."/>
            <person name="Giraud T."/>
            <person name="Gonzalez C."/>
            <person name="Grossetete S."/>
            <person name="Guldener U."/>
            <person name="Henrissat B."/>
            <person name="Howlett B.J."/>
            <person name="Kodira C."/>
            <person name="Kretschmer M."/>
            <person name="Lappartient A."/>
            <person name="Leroch M."/>
            <person name="Levis C."/>
            <person name="Mauceli E."/>
            <person name="Neuveglise C."/>
            <person name="Oeser B."/>
            <person name="Pearson M."/>
            <person name="Poulain J."/>
            <person name="Poussereau N."/>
            <person name="Quesneville H."/>
            <person name="Rascle C."/>
            <person name="Schumacher J."/>
            <person name="Segurens B."/>
            <person name="Sexton A."/>
            <person name="Silva E."/>
            <person name="Sirven C."/>
            <person name="Soanes D.M."/>
            <person name="Talbot N.J."/>
            <person name="Templeton M."/>
            <person name="Yandava C."/>
            <person name="Yarden O."/>
            <person name="Zeng Q."/>
            <person name="Rollins J.A."/>
            <person name="Lebrun M.H."/>
            <person name="Dickman M."/>
        </authorList>
    </citation>
    <scope>NUCLEOTIDE SEQUENCE [LARGE SCALE GENOMIC DNA]</scope>
    <source>
        <strain evidence="2">ATCC 18683 / 1980 / Ss-1</strain>
    </source>
</reference>
<proteinExistence type="predicted"/>
<dbReference type="GeneID" id="5491274"/>
<keyword evidence="2" id="KW-1185">Reference proteome</keyword>
<evidence type="ECO:0000313" key="1">
    <source>
        <dbReference type="EMBL" id="EDO01073.1"/>
    </source>
</evidence>
<dbReference type="AlphaFoldDB" id="A7EE07"/>
<dbReference type="EMBL" id="CH476624">
    <property type="protein sequence ID" value="EDO01073.1"/>
    <property type="molecule type" value="Genomic_DNA"/>
</dbReference>
<gene>
    <name evidence="1" type="ORF">SS1G_03547</name>
</gene>